<sequence length="71" mass="8148">MAEDDNSGLIADLPEDYIVCSFSRLKLLKVEAEKILKWFEKNDDGNQWIVVLGLRKPTIEKLANDQLLTDK</sequence>
<reference evidence="1" key="1">
    <citation type="submission" date="2022-11" db="EMBL/GenBank/DDBJ databases">
        <authorList>
            <person name="Petersen C."/>
        </authorList>
    </citation>
    <scope>NUCLEOTIDE SEQUENCE</scope>
    <source>
        <strain evidence="1">IBT 20477</strain>
    </source>
</reference>
<reference evidence="1" key="2">
    <citation type="journal article" date="2023" name="IMA Fungus">
        <title>Comparative genomic study of the Penicillium genus elucidates a diverse pangenome and 15 lateral gene transfer events.</title>
        <authorList>
            <person name="Petersen C."/>
            <person name="Sorensen T."/>
            <person name="Nielsen M.R."/>
            <person name="Sondergaard T.E."/>
            <person name="Sorensen J.L."/>
            <person name="Fitzpatrick D.A."/>
            <person name="Frisvad J.C."/>
            <person name="Nielsen K.L."/>
        </authorList>
    </citation>
    <scope>NUCLEOTIDE SEQUENCE</scope>
    <source>
        <strain evidence="1">IBT 20477</strain>
    </source>
</reference>
<evidence type="ECO:0000313" key="2">
    <source>
        <dbReference type="Proteomes" id="UP001150942"/>
    </source>
</evidence>
<dbReference type="Proteomes" id="UP001150942">
    <property type="component" value="Unassembled WGS sequence"/>
</dbReference>
<organism evidence="1 2">
    <name type="scientific">Penicillium cf. viridicatum</name>
    <dbReference type="NCBI Taxonomy" id="2972119"/>
    <lineage>
        <taxon>Eukaryota</taxon>
        <taxon>Fungi</taxon>
        <taxon>Dikarya</taxon>
        <taxon>Ascomycota</taxon>
        <taxon>Pezizomycotina</taxon>
        <taxon>Eurotiomycetes</taxon>
        <taxon>Eurotiomycetidae</taxon>
        <taxon>Eurotiales</taxon>
        <taxon>Aspergillaceae</taxon>
        <taxon>Penicillium</taxon>
    </lineage>
</organism>
<dbReference type="AlphaFoldDB" id="A0A9W9LXX2"/>
<gene>
    <name evidence="1" type="ORF">N7449_011822</name>
</gene>
<accession>A0A9W9LXX2</accession>
<comment type="caution">
    <text evidence="1">The sequence shown here is derived from an EMBL/GenBank/DDBJ whole genome shotgun (WGS) entry which is preliminary data.</text>
</comment>
<dbReference type="EMBL" id="JAPQKQ010000009">
    <property type="protein sequence ID" value="KAJ5181675.1"/>
    <property type="molecule type" value="Genomic_DNA"/>
</dbReference>
<evidence type="ECO:0000313" key="1">
    <source>
        <dbReference type="EMBL" id="KAJ5181675.1"/>
    </source>
</evidence>
<proteinExistence type="predicted"/>
<protein>
    <submittedName>
        <fullName evidence="1">Uncharacterized protein</fullName>
    </submittedName>
</protein>
<keyword evidence="2" id="KW-1185">Reference proteome</keyword>
<name>A0A9W9LXX2_9EURO</name>
<dbReference type="OrthoDB" id="76567at2759"/>